<dbReference type="EMBL" id="JARBHB010000010">
    <property type="protein sequence ID" value="KAJ8874329.1"/>
    <property type="molecule type" value="Genomic_DNA"/>
</dbReference>
<protein>
    <submittedName>
        <fullName evidence="1">Uncharacterized protein</fullName>
    </submittedName>
</protein>
<proteinExistence type="predicted"/>
<organism evidence="1 2">
    <name type="scientific">Dryococelus australis</name>
    <dbReference type="NCBI Taxonomy" id="614101"/>
    <lineage>
        <taxon>Eukaryota</taxon>
        <taxon>Metazoa</taxon>
        <taxon>Ecdysozoa</taxon>
        <taxon>Arthropoda</taxon>
        <taxon>Hexapoda</taxon>
        <taxon>Insecta</taxon>
        <taxon>Pterygota</taxon>
        <taxon>Neoptera</taxon>
        <taxon>Polyneoptera</taxon>
        <taxon>Phasmatodea</taxon>
        <taxon>Verophasmatodea</taxon>
        <taxon>Anareolatae</taxon>
        <taxon>Phasmatidae</taxon>
        <taxon>Eurycanthinae</taxon>
        <taxon>Dryococelus</taxon>
    </lineage>
</organism>
<evidence type="ECO:0000313" key="1">
    <source>
        <dbReference type="EMBL" id="KAJ8874329.1"/>
    </source>
</evidence>
<sequence>MRSEAGLRAVSLDRRMNKGVKPMAMLILHKVYEHTTCLQVDLKQGFQKCSVYREQPIHIDTDSEIHNCKRQLNGVTVRQDVGSPFAYKLFTCIHFIILKGAAVAQLLAYSPPTKAIRARSPAGLLPDPRMWESCCTKPLAIGFSRATPASPALALQRRSIPGSHFMSSSGMTGTYVSQLESSSLGGCCLALESDNFTVNSLYQCLVAYSQHAVANQTHGLLLETRVANQTHGLLLETRVANQGMSTPASKERRRQFYNDNAFVLSFVSDWKWYEPPICELASLSGIDEMAIMLTFVRVSDALSLLELVDDFLMLQKKVTCGQNCKLRDSQTSDRPNGLLIRKLFYHSMPLPMCLLAEHERRLNNQGHKNQGRVENGGMLRNVALRTKIATLSTLQYILFVRAGN</sequence>
<reference evidence="1 2" key="1">
    <citation type="submission" date="2023-02" db="EMBL/GenBank/DDBJ databases">
        <title>LHISI_Scaffold_Assembly.</title>
        <authorList>
            <person name="Stuart O.P."/>
            <person name="Cleave R."/>
            <person name="Magrath M.J.L."/>
            <person name="Mikheyev A.S."/>
        </authorList>
    </citation>
    <scope>NUCLEOTIDE SEQUENCE [LARGE SCALE GENOMIC DNA]</scope>
    <source>
        <strain evidence="1">Daus_M_001</strain>
        <tissue evidence="1">Leg muscle</tissue>
    </source>
</reference>
<comment type="caution">
    <text evidence="1">The sequence shown here is derived from an EMBL/GenBank/DDBJ whole genome shotgun (WGS) entry which is preliminary data.</text>
</comment>
<evidence type="ECO:0000313" key="2">
    <source>
        <dbReference type="Proteomes" id="UP001159363"/>
    </source>
</evidence>
<dbReference type="Proteomes" id="UP001159363">
    <property type="component" value="Chromosome 9"/>
</dbReference>
<gene>
    <name evidence="1" type="ORF">PR048_025175</name>
</gene>
<accession>A0ABQ9GQP9</accession>
<keyword evidence="2" id="KW-1185">Reference proteome</keyword>
<name>A0ABQ9GQP9_9NEOP</name>